<feature type="coiled-coil region" evidence="1">
    <location>
        <begin position="285"/>
        <end position="326"/>
    </location>
</feature>
<evidence type="ECO:0000313" key="3">
    <source>
        <dbReference type="Proteomes" id="UP001058093"/>
    </source>
</evidence>
<proteinExistence type="predicted"/>
<dbReference type="Proteomes" id="UP001058093">
    <property type="component" value="Segment"/>
</dbReference>
<gene>
    <name evidence="2" type="ORF">uav_029</name>
</gene>
<accession>A0A975UUX1</accession>
<evidence type="ECO:0000313" key="2">
    <source>
        <dbReference type="EMBL" id="QYW06561.1"/>
    </source>
</evidence>
<protein>
    <submittedName>
        <fullName evidence="2">Uncharacterized protein</fullName>
    </submittedName>
</protein>
<keyword evidence="3" id="KW-1185">Reference proteome</keyword>
<sequence>MTQFNIGDIVEVTARNGGLFNSSNYGEQGTVVSVNTTSQILHVDFDDGRDYGNFQDVRVIRRTANPLTIGARVQVTAPSGGRFLSRFAGKFGTVVEMDEDDVTVEFEEGGQTDYGNHSDVKVVAPANAQIAPRPADVAKNGMTVGDRVRVNSEESKRGSFYTRYCGKTGTITSIAANGDAVHVRFDNDGGTDVGYTTGVVLVERGPNSGWIENKGAMPVARDTLIDVKYRDGLVMLNVEAGSNSYGNSTILKGTGTSKRYARAWSLGNSAGTITHYRLALPVVGGETLEAQLASLRAQHNAIKAEKQAAEAEVAAARTKVNEIEARRVALVSVLTANGLQFAE</sequence>
<dbReference type="EMBL" id="MZ605293">
    <property type="protein sequence ID" value="QYW06561.1"/>
    <property type="molecule type" value="Genomic_DNA"/>
</dbReference>
<reference evidence="2" key="1">
    <citation type="submission" date="2021-07" db="EMBL/GenBank/DDBJ databases">
        <title>Complete genome sequence and phylogenomic analysis of the two lytic bacteriophage isolated from terrestrial biotopes of Antarctica.</title>
        <authorList>
            <person name="Holovan V."/>
            <person name="Rabalski L."/>
            <person name="Zlatohurska M."/>
            <person name="Andriichuk O."/>
            <person name="Budzanivska I."/>
            <person name="Shevchenko O."/>
            <person name="Gupalo A."/>
        </authorList>
    </citation>
    <scope>NUCLEOTIDE SEQUENCE</scope>
</reference>
<evidence type="ECO:0000256" key="1">
    <source>
        <dbReference type="SAM" id="Coils"/>
    </source>
</evidence>
<name>A0A975UUX1_9CAUD</name>
<organism evidence="2 3">
    <name type="scientific">Pseudomonas phage UAVern</name>
    <dbReference type="NCBI Taxonomy" id="2856997"/>
    <lineage>
        <taxon>Viruses</taxon>
        <taxon>Duplodnaviria</taxon>
        <taxon>Heunggongvirae</taxon>
        <taxon>Uroviricota</taxon>
        <taxon>Caudoviricetes</taxon>
        <taxon>Vandenendeviridae</taxon>
        <taxon>Gorskivirinae</taxon>
        <taxon>Uavernvirus</taxon>
        <taxon>Uavernvirus uavern</taxon>
    </lineage>
</organism>
<keyword evidence="1" id="KW-0175">Coiled coil</keyword>